<keyword evidence="1" id="KW-0812">Transmembrane</keyword>
<feature type="transmembrane region" description="Helical" evidence="1">
    <location>
        <begin position="127"/>
        <end position="151"/>
    </location>
</feature>
<keyword evidence="1" id="KW-1133">Transmembrane helix</keyword>
<comment type="caution">
    <text evidence="2">The sequence shown here is derived from an EMBL/GenBank/DDBJ whole genome shotgun (WGS) entry which is preliminary data.</text>
</comment>
<feature type="transmembrane region" description="Helical" evidence="1">
    <location>
        <begin position="52"/>
        <end position="73"/>
    </location>
</feature>
<evidence type="ECO:0000313" key="3">
    <source>
        <dbReference type="Proteomes" id="UP000824247"/>
    </source>
</evidence>
<feature type="transmembrane region" description="Helical" evidence="1">
    <location>
        <begin position="85"/>
        <end position="107"/>
    </location>
</feature>
<accession>A0A9E2KWQ5</accession>
<reference evidence="2" key="1">
    <citation type="journal article" date="2021" name="PeerJ">
        <title>Extensive microbial diversity within the chicken gut microbiome revealed by metagenomics and culture.</title>
        <authorList>
            <person name="Gilroy R."/>
            <person name="Ravi A."/>
            <person name="Getino M."/>
            <person name="Pursley I."/>
            <person name="Horton D.L."/>
            <person name="Alikhan N.F."/>
            <person name="Baker D."/>
            <person name="Gharbi K."/>
            <person name="Hall N."/>
            <person name="Watson M."/>
            <person name="Adriaenssens E.M."/>
            <person name="Foster-Nyarko E."/>
            <person name="Jarju S."/>
            <person name="Secka A."/>
            <person name="Antonio M."/>
            <person name="Oren A."/>
            <person name="Chaudhuri R.R."/>
            <person name="La Ragione R."/>
            <person name="Hildebrand F."/>
            <person name="Pallen M.J."/>
        </authorList>
    </citation>
    <scope>NUCLEOTIDE SEQUENCE</scope>
    <source>
        <strain evidence="2">A5-1222</strain>
    </source>
</reference>
<dbReference type="AlphaFoldDB" id="A0A9E2KWQ5"/>
<organism evidence="2 3">
    <name type="scientific">Candidatus Ureaplasma intestinipullorum</name>
    <dbReference type="NCBI Taxonomy" id="2838770"/>
    <lineage>
        <taxon>Bacteria</taxon>
        <taxon>Bacillati</taxon>
        <taxon>Mycoplasmatota</taxon>
        <taxon>Mycoplasmoidales</taxon>
        <taxon>Mycoplasmoidaceae</taxon>
        <taxon>Ureaplasma</taxon>
    </lineage>
</organism>
<evidence type="ECO:0000256" key="1">
    <source>
        <dbReference type="SAM" id="Phobius"/>
    </source>
</evidence>
<dbReference type="Proteomes" id="UP000824247">
    <property type="component" value="Unassembled WGS sequence"/>
</dbReference>
<gene>
    <name evidence="2" type="ORF">H9897_02845</name>
</gene>
<reference evidence="2" key="2">
    <citation type="submission" date="2021-04" db="EMBL/GenBank/DDBJ databases">
        <authorList>
            <person name="Gilroy R."/>
        </authorList>
    </citation>
    <scope>NUCLEOTIDE SEQUENCE</scope>
    <source>
        <strain evidence="2">A5-1222</strain>
    </source>
</reference>
<proteinExistence type="predicted"/>
<name>A0A9E2KWQ5_9BACT</name>
<protein>
    <submittedName>
        <fullName evidence="2">Uncharacterized protein</fullName>
    </submittedName>
</protein>
<feature type="transmembrane region" description="Helical" evidence="1">
    <location>
        <begin position="21"/>
        <end position="40"/>
    </location>
</feature>
<keyword evidence="1" id="KW-0472">Membrane</keyword>
<sequence length="172" mass="20116">MSNKDNLSLIKKIAKYEIWWLFLYLAFSLSIVIVLIASVIENNHTVKIINDAFIILDILAIIFIILYLISLVYIENKNVVSRWTFYISIIMLSINLIALPILVHYLKLEYPKYQLKNIFNSNAQLSAILWLTFIFTMFNFVFSITITGFTYKEAFPINSMIIENNKESDNEI</sequence>
<evidence type="ECO:0000313" key="2">
    <source>
        <dbReference type="EMBL" id="MBU3831068.1"/>
    </source>
</evidence>
<dbReference type="EMBL" id="JAHLFM010000043">
    <property type="protein sequence ID" value="MBU3831068.1"/>
    <property type="molecule type" value="Genomic_DNA"/>
</dbReference>